<feature type="domain" description="SET" evidence="1">
    <location>
        <begin position="28"/>
        <end position="133"/>
    </location>
</feature>
<dbReference type="InterPro" id="IPR001214">
    <property type="entry name" value="SET_dom"/>
</dbReference>
<evidence type="ECO:0000259" key="1">
    <source>
        <dbReference type="Pfam" id="PF00856"/>
    </source>
</evidence>
<dbReference type="AlphaFoldDB" id="A0A4Q1K3H6"/>
<dbReference type="RefSeq" id="WP_129435745.1">
    <property type="nucleotide sequence ID" value="NZ_SBKO01000002.1"/>
</dbReference>
<proteinExistence type="predicted"/>
<dbReference type="Pfam" id="PF00856">
    <property type="entry name" value="SET"/>
    <property type="match status" value="1"/>
</dbReference>
<evidence type="ECO:0000313" key="2">
    <source>
        <dbReference type="EMBL" id="RXR19287.1"/>
    </source>
</evidence>
<keyword evidence="3" id="KW-1185">Reference proteome</keyword>
<name>A0A4Q1K3H6_9FLAO</name>
<organism evidence="2 3">
    <name type="scientific">Flavobacterium amnicola</name>
    <dbReference type="NCBI Taxonomy" id="2506422"/>
    <lineage>
        <taxon>Bacteria</taxon>
        <taxon>Pseudomonadati</taxon>
        <taxon>Bacteroidota</taxon>
        <taxon>Flavobacteriia</taxon>
        <taxon>Flavobacteriales</taxon>
        <taxon>Flavobacteriaceae</taxon>
        <taxon>Flavobacterium</taxon>
    </lineage>
</organism>
<accession>A0A4Q1K3H6</accession>
<gene>
    <name evidence="2" type="ORF">EQG63_07535</name>
</gene>
<dbReference type="Gene3D" id="2.170.270.10">
    <property type="entry name" value="SET domain"/>
    <property type="match status" value="1"/>
</dbReference>
<dbReference type="OrthoDB" id="947125at2"/>
<comment type="caution">
    <text evidence="2">The sequence shown here is derived from an EMBL/GenBank/DDBJ whole genome shotgun (WGS) entry which is preliminary data.</text>
</comment>
<dbReference type="SUPFAM" id="SSF82199">
    <property type="entry name" value="SET domain"/>
    <property type="match status" value="1"/>
</dbReference>
<protein>
    <submittedName>
        <fullName evidence="2">SET domain-containing protein</fullName>
    </submittedName>
</protein>
<evidence type="ECO:0000313" key="3">
    <source>
        <dbReference type="Proteomes" id="UP000290283"/>
    </source>
</evidence>
<sequence>MPIQDKNTIEALEDDYLYIQPSQITNSGNGLFTAIKIYKDEIIAVFKGEILSPTEIIKREVKGEDKYFMVLLDGSVLDCMLTDCFAKYANDASGLGKSSFVNNAKITLDDNGNVCLVATSTIKEHQEIFCSYGQKYWKKHK</sequence>
<dbReference type="InterPro" id="IPR046341">
    <property type="entry name" value="SET_dom_sf"/>
</dbReference>
<reference evidence="3" key="1">
    <citation type="submission" date="2019-01" db="EMBL/GenBank/DDBJ databases">
        <title>Cytophagaceae bacterium strain CAR-16.</title>
        <authorList>
            <person name="Chen W.-M."/>
        </authorList>
    </citation>
    <scope>NUCLEOTIDE SEQUENCE [LARGE SCALE GENOMIC DNA]</scope>
    <source>
        <strain evidence="3">LLJ-11</strain>
    </source>
</reference>
<dbReference type="EMBL" id="SBKO01000002">
    <property type="protein sequence ID" value="RXR19287.1"/>
    <property type="molecule type" value="Genomic_DNA"/>
</dbReference>
<dbReference type="Proteomes" id="UP000290283">
    <property type="component" value="Unassembled WGS sequence"/>
</dbReference>